<feature type="compositionally biased region" description="Low complexity" evidence="2">
    <location>
        <begin position="44"/>
        <end position="54"/>
    </location>
</feature>
<protein>
    <submittedName>
        <fullName evidence="4">CapA family protein</fullName>
    </submittedName>
</protein>
<feature type="compositionally biased region" description="Basic residues" evidence="2">
    <location>
        <begin position="23"/>
        <end position="34"/>
    </location>
</feature>
<dbReference type="AlphaFoldDB" id="A0A3P1V7R3"/>
<accession>A0A3P1V7R3</accession>
<feature type="domain" description="Capsule synthesis protein CapA" evidence="3">
    <location>
        <begin position="148"/>
        <end position="397"/>
    </location>
</feature>
<dbReference type="PANTHER" id="PTHR33393:SF13">
    <property type="entry name" value="PGA BIOSYNTHESIS PROTEIN CAPA"/>
    <property type="match status" value="1"/>
</dbReference>
<evidence type="ECO:0000313" key="5">
    <source>
        <dbReference type="Proteomes" id="UP000271272"/>
    </source>
</evidence>
<dbReference type="SUPFAM" id="SSF56300">
    <property type="entry name" value="Metallo-dependent phosphatases"/>
    <property type="match status" value="1"/>
</dbReference>
<gene>
    <name evidence="4" type="ORF">EII10_05100</name>
</gene>
<feature type="compositionally biased region" description="Low complexity" evidence="2">
    <location>
        <begin position="507"/>
        <end position="519"/>
    </location>
</feature>
<organism evidence="4 5">
    <name type="scientific">Actinomyces bowdenii</name>
    <dbReference type="NCBI Taxonomy" id="131109"/>
    <lineage>
        <taxon>Bacteria</taxon>
        <taxon>Bacillati</taxon>
        <taxon>Actinomycetota</taxon>
        <taxon>Actinomycetes</taxon>
        <taxon>Actinomycetales</taxon>
        <taxon>Actinomycetaceae</taxon>
        <taxon>Actinomyces</taxon>
    </lineage>
</organism>
<dbReference type="InterPro" id="IPR029052">
    <property type="entry name" value="Metallo-depent_PP-like"/>
</dbReference>
<evidence type="ECO:0000256" key="2">
    <source>
        <dbReference type="SAM" id="MobiDB-lite"/>
    </source>
</evidence>
<evidence type="ECO:0000313" key="4">
    <source>
        <dbReference type="EMBL" id="RRD29696.1"/>
    </source>
</evidence>
<dbReference type="SMART" id="SM00854">
    <property type="entry name" value="PGA_cap"/>
    <property type="match status" value="1"/>
</dbReference>
<dbReference type="InterPro" id="IPR052169">
    <property type="entry name" value="CW_Biosynth-Accessory"/>
</dbReference>
<sequence>MVVAPLPLGAQERDEPGASPGAHRWRGPRLHRLLRSQPYPEGVSSSTSSGQPSSDNPHQADGAPPTAAPVLAGQSSRGRRLSSATAVPHRRRWRRAAAATAALAVIALTAWAVTDHLHTGRPGGSDTSLHSPLAQRATTPALAEVSFSVGYAGDVLMHMPVLESTPQGSGDISSLVAAQTPWVEGVDLALCGLEVPVAPDGMYSGYPSFGMPGQVVTSLAGAGWDGCATASNHSVDRGQEGVEATLDALEANGMGHAGTFRSAEDAGTPFQLYDIERGGRTITIAQIATTHDLNGYEDPTGSSVGINDAEAVKQAAIRARAAGADLVVAHAQVGPEYDSTPHPDQIHYAQALANTAQIDVVFGAHPHVPQPSVKLEGGVEGRGMWVSYSAGNYISNQDEEAAGLLSDVGLFVWIDVTAHSDGTVTVDGLNWRPFTMDTAAGHLVRDLAALHEGQRPEGLQISEEEIERRWSALMGFMDPATMAQAPATPSGPVPVVLTEEQIRARAAEASASPEPSAPAEEAEEAG</sequence>
<proteinExistence type="inferred from homology"/>
<reference evidence="4 5" key="1">
    <citation type="submission" date="2018-11" db="EMBL/GenBank/DDBJ databases">
        <title>Genomes From Bacteria Associated with the Canine Oral Cavity: a Test Case for Automated Genome-Based Taxonomic Assignment.</title>
        <authorList>
            <person name="Coil D.A."/>
            <person name="Jospin G."/>
            <person name="Darling A.E."/>
            <person name="Wallis C."/>
            <person name="Davis I.J."/>
            <person name="Harris S."/>
            <person name="Eisen J.A."/>
            <person name="Holcombe L.J."/>
            <person name="O'Flynn C."/>
        </authorList>
    </citation>
    <scope>NUCLEOTIDE SEQUENCE [LARGE SCALE GENOMIC DNA]</scope>
    <source>
        <strain evidence="4 5">OH5050</strain>
    </source>
</reference>
<evidence type="ECO:0000259" key="3">
    <source>
        <dbReference type="SMART" id="SM00854"/>
    </source>
</evidence>
<dbReference type="OrthoDB" id="9810718at2"/>
<feature type="region of interest" description="Disordered" evidence="2">
    <location>
        <begin position="1"/>
        <end position="89"/>
    </location>
</feature>
<dbReference type="PANTHER" id="PTHR33393">
    <property type="entry name" value="POLYGLUTAMINE SYNTHESIS ACCESSORY PROTEIN RV0574C-RELATED"/>
    <property type="match status" value="1"/>
</dbReference>
<dbReference type="Gene3D" id="3.60.21.10">
    <property type="match status" value="1"/>
</dbReference>
<comment type="similarity">
    <text evidence="1">Belongs to the CapA family.</text>
</comment>
<dbReference type="EMBL" id="RQZC01000005">
    <property type="protein sequence ID" value="RRD29696.1"/>
    <property type="molecule type" value="Genomic_DNA"/>
</dbReference>
<evidence type="ECO:0000256" key="1">
    <source>
        <dbReference type="ARBA" id="ARBA00005662"/>
    </source>
</evidence>
<comment type="caution">
    <text evidence="4">The sequence shown here is derived from an EMBL/GenBank/DDBJ whole genome shotgun (WGS) entry which is preliminary data.</text>
</comment>
<keyword evidence="5" id="KW-1185">Reference proteome</keyword>
<dbReference type="InterPro" id="IPR019079">
    <property type="entry name" value="Capsule_synth_CapA"/>
</dbReference>
<feature type="region of interest" description="Disordered" evidence="2">
    <location>
        <begin position="504"/>
        <end position="526"/>
    </location>
</feature>
<dbReference type="Pfam" id="PF09587">
    <property type="entry name" value="PGA_cap"/>
    <property type="match status" value="1"/>
</dbReference>
<name>A0A3P1V7R3_9ACTO</name>
<dbReference type="Proteomes" id="UP000271272">
    <property type="component" value="Unassembled WGS sequence"/>
</dbReference>